<evidence type="ECO:0000313" key="1">
    <source>
        <dbReference type="EMBL" id="MBB3043729.1"/>
    </source>
</evidence>
<proteinExistence type="predicted"/>
<gene>
    <name evidence="1" type="ORF">FHU40_003547</name>
</gene>
<evidence type="ECO:0000313" key="2">
    <source>
        <dbReference type="Proteomes" id="UP000589626"/>
    </source>
</evidence>
<dbReference type="Gene3D" id="2.60.120.10">
    <property type="entry name" value="Jelly Rolls"/>
    <property type="match status" value="1"/>
</dbReference>
<dbReference type="InterPro" id="IPR011051">
    <property type="entry name" value="RmlC_Cupin_sf"/>
</dbReference>
<protein>
    <submittedName>
        <fullName evidence="1">Putative metal-dependent enzyme (Double-stranded beta helix superfamily)</fullName>
    </submittedName>
</protein>
<organism evidence="1 2">
    <name type="scientific">Nocardioides soli</name>
    <dbReference type="NCBI Taxonomy" id="1036020"/>
    <lineage>
        <taxon>Bacteria</taxon>
        <taxon>Bacillati</taxon>
        <taxon>Actinomycetota</taxon>
        <taxon>Actinomycetes</taxon>
        <taxon>Propionibacteriales</taxon>
        <taxon>Nocardioidaceae</taxon>
        <taxon>Nocardioides</taxon>
    </lineage>
</organism>
<dbReference type="Proteomes" id="UP000589626">
    <property type="component" value="Unassembled WGS sequence"/>
</dbReference>
<accession>A0A7W4Z1S9</accession>
<reference evidence="1 2" key="1">
    <citation type="submission" date="2020-08" db="EMBL/GenBank/DDBJ databases">
        <title>Sequencing the genomes of 1000 actinobacteria strains.</title>
        <authorList>
            <person name="Klenk H.-P."/>
        </authorList>
    </citation>
    <scope>NUCLEOTIDE SEQUENCE [LARGE SCALE GENOMIC DNA]</scope>
    <source>
        <strain evidence="1 2">DSM 105498</strain>
    </source>
</reference>
<dbReference type="EMBL" id="JACHWR010000002">
    <property type="protein sequence ID" value="MBB3043729.1"/>
    <property type="molecule type" value="Genomic_DNA"/>
</dbReference>
<keyword evidence="2" id="KW-1185">Reference proteome</keyword>
<dbReference type="AlphaFoldDB" id="A0A7W4Z1S9"/>
<sequence>MEKALGNVGSNLLFENDRVAVWDMRLAPGQKEPIHEHKRDYLMIQIHGDRVAADFEPECQGAWAEYAGQRLEADVIPGNVLYSERGGVEAAVNTGEKEFYEIIVELKD</sequence>
<dbReference type="SUPFAM" id="SSF51182">
    <property type="entry name" value="RmlC-like cupins"/>
    <property type="match status" value="1"/>
</dbReference>
<comment type="caution">
    <text evidence="1">The sequence shown here is derived from an EMBL/GenBank/DDBJ whole genome shotgun (WGS) entry which is preliminary data.</text>
</comment>
<dbReference type="RefSeq" id="WP_183593507.1">
    <property type="nucleotide sequence ID" value="NZ_JACHWR010000002.1"/>
</dbReference>
<dbReference type="InterPro" id="IPR014710">
    <property type="entry name" value="RmlC-like_jellyroll"/>
</dbReference>
<name>A0A7W4Z1S9_9ACTN</name>